<dbReference type="AlphaFoldDB" id="R7WM55"/>
<keyword evidence="3" id="KW-1185">Reference proteome</keyword>
<sequence>MRDRIGGESGVVDPSPFRIRPRSGKQAEAST</sequence>
<organism evidence="2 3">
    <name type="scientific">Rhodococcus rhodnii LMG 5362</name>
    <dbReference type="NCBI Taxonomy" id="1273125"/>
    <lineage>
        <taxon>Bacteria</taxon>
        <taxon>Bacillati</taxon>
        <taxon>Actinomycetota</taxon>
        <taxon>Actinomycetes</taxon>
        <taxon>Mycobacteriales</taxon>
        <taxon>Nocardiaceae</taxon>
        <taxon>Rhodococcus</taxon>
    </lineage>
</organism>
<gene>
    <name evidence="2" type="ORF">Rrhod_2166</name>
</gene>
<proteinExistence type="predicted"/>
<evidence type="ECO:0000313" key="3">
    <source>
        <dbReference type="Proteomes" id="UP000013525"/>
    </source>
</evidence>
<evidence type="ECO:0000313" key="2">
    <source>
        <dbReference type="EMBL" id="EOM76373.1"/>
    </source>
</evidence>
<dbReference type="EMBL" id="APMY01000067">
    <property type="protein sequence ID" value="EOM76373.1"/>
    <property type="molecule type" value="Genomic_DNA"/>
</dbReference>
<feature type="region of interest" description="Disordered" evidence="1">
    <location>
        <begin position="1"/>
        <end position="31"/>
    </location>
</feature>
<comment type="caution">
    <text evidence="2">The sequence shown here is derived from an EMBL/GenBank/DDBJ whole genome shotgun (WGS) entry which is preliminary data.</text>
</comment>
<evidence type="ECO:0000256" key="1">
    <source>
        <dbReference type="SAM" id="MobiDB-lite"/>
    </source>
</evidence>
<protein>
    <submittedName>
        <fullName evidence="2">Uncharacterized protein</fullName>
    </submittedName>
</protein>
<accession>R7WM55</accession>
<reference evidence="2 3" key="1">
    <citation type="journal article" date="2013" name="Genome Announc.">
        <title>Draft Genome Sequence of Rhodococcus rhodnii Strain LMG5362, a Symbiont of Rhodnius prolixus (Hemiptera, Reduviidae, Triatominae), the Principle Vector of Trypanosoma cruzi.</title>
        <authorList>
            <person name="Pachebat J.A."/>
            <person name="van Keulen G."/>
            <person name="Whitten M.M."/>
            <person name="Girdwood S."/>
            <person name="Del Sol R."/>
            <person name="Dyson P.J."/>
            <person name="Facey P.D."/>
        </authorList>
    </citation>
    <scope>NUCLEOTIDE SEQUENCE [LARGE SCALE GENOMIC DNA]</scope>
    <source>
        <strain evidence="2 3">LMG 5362</strain>
    </source>
</reference>
<dbReference type="Proteomes" id="UP000013525">
    <property type="component" value="Unassembled WGS sequence"/>
</dbReference>
<name>R7WM55_9NOCA</name>